<name>A0A2A6B772_PRIPA</name>
<proteinExistence type="predicted"/>
<organism evidence="1 2">
    <name type="scientific">Pristionchus pacificus</name>
    <name type="common">Parasitic nematode worm</name>
    <dbReference type="NCBI Taxonomy" id="54126"/>
    <lineage>
        <taxon>Eukaryota</taxon>
        <taxon>Metazoa</taxon>
        <taxon>Ecdysozoa</taxon>
        <taxon>Nematoda</taxon>
        <taxon>Chromadorea</taxon>
        <taxon>Rhabditida</taxon>
        <taxon>Rhabditina</taxon>
        <taxon>Diplogasteromorpha</taxon>
        <taxon>Diplogasteroidea</taxon>
        <taxon>Neodiplogasteridae</taxon>
        <taxon>Pristionchus</taxon>
    </lineage>
</organism>
<gene>
    <name evidence="1" type="primary">WBGene00273687</name>
</gene>
<protein>
    <submittedName>
        <fullName evidence="1">Uncharacterized protein</fullName>
    </submittedName>
</protein>
<reference evidence="2" key="1">
    <citation type="journal article" date="2008" name="Nat. Genet.">
        <title>The Pristionchus pacificus genome provides a unique perspective on nematode lifestyle and parasitism.</title>
        <authorList>
            <person name="Dieterich C."/>
            <person name="Clifton S.W."/>
            <person name="Schuster L.N."/>
            <person name="Chinwalla A."/>
            <person name="Delehaunty K."/>
            <person name="Dinkelacker I."/>
            <person name="Fulton L."/>
            <person name="Fulton R."/>
            <person name="Godfrey J."/>
            <person name="Minx P."/>
            <person name="Mitreva M."/>
            <person name="Roeseler W."/>
            <person name="Tian H."/>
            <person name="Witte H."/>
            <person name="Yang S.P."/>
            <person name="Wilson R.K."/>
            <person name="Sommer R.J."/>
        </authorList>
    </citation>
    <scope>NUCLEOTIDE SEQUENCE [LARGE SCALE GENOMIC DNA]</scope>
    <source>
        <strain evidence="2">PS312</strain>
    </source>
</reference>
<accession>A0A2A6B772</accession>
<evidence type="ECO:0000313" key="2">
    <source>
        <dbReference type="Proteomes" id="UP000005239"/>
    </source>
</evidence>
<sequence length="170" mass="19130">MYMEKTSHSALDSVSPSFLAGQQVFHVVELAFLFRFELDCFSISRSSDTPRLPEGTASPTATPCLLLRLYDERRNGNLFTHIAAVQGDELRGEITPSFRFRFLVAPPRLLDGHLGDMEYLAVLPLLNSFLLYGIIKKRVRRKQAMPLGSGQDHWAGLEAAGRRNIHENVD</sequence>
<dbReference type="Proteomes" id="UP000005239">
    <property type="component" value="Unassembled WGS sequence"/>
</dbReference>
<dbReference type="AlphaFoldDB" id="A0A2A6B772"/>
<reference evidence="1" key="2">
    <citation type="submission" date="2022-06" db="UniProtKB">
        <authorList>
            <consortium name="EnsemblMetazoa"/>
        </authorList>
    </citation>
    <scope>IDENTIFICATION</scope>
    <source>
        <strain evidence="1">PS312</strain>
    </source>
</reference>
<keyword evidence="2" id="KW-1185">Reference proteome</keyword>
<accession>A0A8R1YQ64</accession>
<evidence type="ECO:0000313" key="1">
    <source>
        <dbReference type="EnsemblMetazoa" id="PPA35318.1"/>
    </source>
</evidence>
<dbReference type="EnsemblMetazoa" id="PPA35318.1">
    <property type="protein sequence ID" value="PPA35318.1"/>
    <property type="gene ID" value="WBGene00273687"/>
</dbReference>